<dbReference type="AlphaFoldDB" id="A0A518D5Q3"/>
<reference evidence="2 3" key="1">
    <citation type="submission" date="2019-02" db="EMBL/GenBank/DDBJ databases">
        <title>Deep-cultivation of Planctomycetes and their phenomic and genomic characterization uncovers novel biology.</title>
        <authorList>
            <person name="Wiegand S."/>
            <person name="Jogler M."/>
            <person name="Boedeker C."/>
            <person name="Pinto D."/>
            <person name="Vollmers J."/>
            <person name="Rivas-Marin E."/>
            <person name="Kohn T."/>
            <person name="Peeters S.H."/>
            <person name="Heuer A."/>
            <person name="Rast P."/>
            <person name="Oberbeckmann S."/>
            <person name="Bunk B."/>
            <person name="Jeske O."/>
            <person name="Meyerdierks A."/>
            <person name="Storesund J.E."/>
            <person name="Kallscheuer N."/>
            <person name="Luecker S."/>
            <person name="Lage O.M."/>
            <person name="Pohl T."/>
            <person name="Merkel B.J."/>
            <person name="Hornburger P."/>
            <person name="Mueller R.-W."/>
            <person name="Bruemmer F."/>
            <person name="Labrenz M."/>
            <person name="Spormann A.M."/>
            <person name="Op den Camp H."/>
            <person name="Overmann J."/>
            <person name="Amann R."/>
            <person name="Jetten M.S.M."/>
            <person name="Mascher T."/>
            <person name="Medema M.H."/>
            <person name="Devos D.P."/>
            <person name="Kaster A.-K."/>
            <person name="Ovreas L."/>
            <person name="Rohde M."/>
            <person name="Galperin M.Y."/>
            <person name="Jogler C."/>
        </authorList>
    </citation>
    <scope>NUCLEOTIDE SEQUENCE [LARGE SCALE GENOMIC DNA]</scope>
    <source>
        <strain evidence="2 3">Pla175</strain>
    </source>
</reference>
<keyword evidence="3" id="KW-1185">Reference proteome</keyword>
<dbReference type="KEGG" id="pnd:Pla175_01410"/>
<evidence type="ECO:0000313" key="2">
    <source>
        <dbReference type="EMBL" id="QDU86789.1"/>
    </source>
</evidence>
<dbReference type="RefSeq" id="WP_145280332.1">
    <property type="nucleotide sequence ID" value="NZ_CP036291.1"/>
</dbReference>
<evidence type="ECO:0008006" key="4">
    <source>
        <dbReference type="Google" id="ProtNLM"/>
    </source>
</evidence>
<feature type="compositionally biased region" description="Basic and acidic residues" evidence="1">
    <location>
        <begin position="675"/>
        <end position="689"/>
    </location>
</feature>
<gene>
    <name evidence="2" type="ORF">Pla175_01410</name>
</gene>
<evidence type="ECO:0000256" key="1">
    <source>
        <dbReference type="SAM" id="MobiDB-lite"/>
    </source>
</evidence>
<organism evidence="2 3">
    <name type="scientific">Pirellulimonas nuda</name>
    <dbReference type="NCBI Taxonomy" id="2528009"/>
    <lineage>
        <taxon>Bacteria</taxon>
        <taxon>Pseudomonadati</taxon>
        <taxon>Planctomycetota</taxon>
        <taxon>Planctomycetia</taxon>
        <taxon>Pirellulales</taxon>
        <taxon>Lacipirellulaceae</taxon>
        <taxon>Pirellulimonas</taxon>
    </lineage>
</organism>
<dbReference type="EMBL" id="CP036291">
    <property type="protein sequence ID" value="QDU86789.1"/>
    <property type="molecule type" value="Genomic_DNA"/>
</dbReference>
<dbReference type="Proteomes" id="UP000317429">
    <property type="component" value="Chromosome"/>
</dbReference>
<feature type="region of interest" description="Disordered" evidence="1">
    <location>
        <begin position="669"/>
        <end position="689"/>
    </location>
</feature>
<proteinExistence type="predicted"/>
<protein>
    <recommendedName>
        <fullName evidence="4">Nuclease-related domain protein</fullName>
    </recommendedName>
</protein>
<dbReference type="OrthoDB" id="8645235at2"/>
<accession>A0A518D5Q3</accession>
<evidence type="ECO:0000313" key="3">
    <source>
        <dbReference type="Proteomes" id="UP000317429"/>
    </source>
</evidence>
<name>A0A518D5Q3_9BACT</name>
<sequence>MHLETKIQKAVARFDWPTVEAHLKAGAPSLMRARAEKFLDVILRDGYLIIRRPNDGQKAARDHFLESMGIFFSQETLIDLLHDRADKVSSMQHTEEAYQEVLQTLSNDVLSYLSPEQLAWAAIRHMDSEIRSMESQCKASLSTMTEMVDPVSIKLPIEADGPIVSPDDALNTLQTALTATLKMLGYNNSWFDDEGALVLPAPVSTTGGHKELAIGNILLATIWGQVERSDSRCRYFGGSVTRQEIETNHFAAPDDGPRKQDSVCFAFDDGGEIELHIAGERLRRKLFDIYLSVDRFHARAAEQPAAPSPPTYISTEETRCLLALTSLLFMPVDQDAKLFAGLTLREWTRGYAVIHKMARDYLEDTEPHDGLVMVAEADVVKTLTGHGLHEEKARTFLRHTTFGRGSVDVFDSPFVRCQDGRYCFVVTVAAFTDSASAIVSQLSSLRCDMSWKGKPFEEDTVKLLREQCDAAVGIHSKINGEELEIDCVALWDDILFVVENKNYFLPRDNPQSEYWFMKDQSDAARQVKAKAQSIEAHPQIVLEKLGKTVKWRKLVPVVLNGSPFSKSSPIEGVHFYDASALHRFFEQGFVSYSLVKGNSAAAVPVPESTIRLWSAPSPCAEDLLRQLENPAQVVHCLKLFKRNRLVAPMSQRLYLDTITLERLPSTVGNFGGEEQDLKNSIDEKESHGS</sequence>